<dbReference type="InterPro" id="IPR014729">
    <property type="entry name" value="Rossmann-like_a/b/a_fold"/>
</dbReference>
<dbReference type="GO" id="GO:0005829">
    <property type="term" value="C:cytosol"/>
    <property type="evidence" value="ECO:0007669"/>
    <property type="project" value="TreeGrafter"/>
</dbReference>
<keyword evidence="13" id="KW-0694">RNA-binding</keyword>
<evidence type="ECO:0000256" key="19">
    <source>
        <dbReference type="SAM" id="MobiDB-lite"/>
    </source>
</evidence>
<evidence type="ECO:0000256" key="3">
    <source>
        <dbReference type="ARBA" id="ARBA00011738"/>
    </source>
</evidence>
<dbReference type="InterPro" id="IPR029038">
    <property type="entry name" value="MetRS_Zn"/>
</dbReference>
<comment type="function">
    <text evidence="1">Is required not only for elongation of protein synthesis but also for the initiation of all mRNA translation through initiator tRNA(fMet) aminoacylation.</text>
</comment>
<dbReference type="PROSITE" id="PS50886">
    <property type="entry name" value="TRBD"/>
    <property type="match status" value="1"/>
</dbReference>
<dbReference type="InterPro" id="IPR041872">
    <property type="entry name" value="Anticodon_Met"/>
</dbReference>
<dbReference type="GO" id="GO:0017101">
    <property type="term" value="C:aminoacyl-tRNA synthetase multienzyme complex"/>
    <property type="evidence" value="ECO:0007669"/>
    <property type="project" value="TreeGrafter"/>
</dbReference>
<dbReference type="AlphaFoldDB" id="A0A9Y1FKV0"/>
<keyword evidence="10 18" id="KW-0547">Nucleotide-binding</keyword>
<dbReference type="Pfam" id="PF09334">
    <property type="entry name" value="tRNA-synt_1g"/>
    <property type="match status" value="1"/>
</dbReference>
<dbReference type="CDD" id="cd07957">
    <property type="entry name" value="Anticodon_Ia_Met"/>
    <property type="match status" value="1"/>
</dbReference>
<evidence type="ECO:0000256" key="14">
    <source>
        <dbReference type="ARBA" id="ARBA00022917"/>
    </source>
</evidence>
<dbReference type="InterPro" id="IPR012340">
    <property type="entry name" value="NA-bd_OB-fold"/>
</dbReference>
<evidence type="ECO:0000256" key="13">
    <source>
        <dbReference type="ARBA" id="ARBA00022884"/>
    </source>
</evidence>
<dbReference type="SUPFAM" id="SSF57770">
    <property type="entry name" value="Methionyl-tRNA synthetase (MetRS), Zn-domain"/>
    <property type="match status" value="1"/>
</dbReference>
<dbReference type="NCBIfam" id="NF001100">
    <property type="entry name" value="PRK00133.1"/>
    <property type="match status" value="1"/>
</dbReference>
<evidence type="ECO:0000256" key="7">
    <source>
        <dbReference type="ARBA" id="ARBA00022555"/>
    </source>
</evidence>
<dbReference type="PANTHER" id="PTHR45765:SF1">
    <property type="entry name" value="METHIONINE--TRNA LIGASE, CYTOPLASMIC"/>
    <property type="match status" value="1"/>
</dbReference>
<evidence type="ECO:0000256" key="2">
    <source>
        <dbReference type="ARBA" id="ARBA00004496"/>
    </source>
</evidence>
<evidence type="ECO:0000256" key="1">
    <source>
        <dbReference type="ARBA" id="ARBA00003314"/>
    </source>
</evidence>
<dbReference type="GO" id="GO:0006431">
    <property type="term" value="P:methionyl-tRNA aminoacylation"/>
    <property type="evidence" value="ECO:0007669"/>
    <property type="project" value="InterPro"/>
</dbReference>
<comment type="subcellular location">
    <subcellularLocation>
        <location evidence="2">Cytoplasm</location>
    </subcellularLocation>
</comment>
<dbReference type="Pfam" id="PF01588">
    <property type="entry name" value="tRNA_bind"/>
    <property type="match status" value="1"/>
</dbReference>
<dbReference type="InterPro" id="IPR015413">
    <property type="entry name" value="Methionyl/Leucyl_tRNA_Synth"/>
</dbReference>
<feature type="compositionally biased region" description="Basic and acidic residues" evidence="19">
    <location>
        <begin position="573"/>
        <end position="585"/>
    </location>
</feature>
<proteinExistence type="inferred from homology"/>
<keyword evidence="14 18" id="KW-0648">Protein biosynthesis</keyword>
<evidence type="ECO:0000256" key="11">
    <source>
        <dbReference type="ARBA" id="ARBA00022833"/>
    </source>
</evidence>
<evidence type="ECO:0000256" key="6">
    <source>
        <dbReference type="ARBA" id="ARBA00022490"/>
    </source>
</evidence>
<organism evidence="21">
    <name type="scientific">Candidatus Heimdallarchaeum aukensis</name>
    <dbReference type="NCBI Taxonomy" id="2876573"/>
    <lineage>
        <taxon>Archaea</taxon>
        <taxon>Promethearchaeati</taxon>
        <taxon>Candidatus Heimdallarchaeota</taxon>
        <taxon>Candidatus Heimdallarchaeia (ex Rinke et al. 2021) (nom. nud.)</taxon>
        <taxon>Candidatus Heimdallarchaeales</taxon>
        <taxon>Candidatus Heimdallarchaeaceae</taxon>
        <taxon>Candidatus Heimdallarchaeum</taxon>
    </lineage>
</organism>
<keyword evidence="9" id="KW-0479">Metal-binding</keyword>
<evidence type="ECO:0000256" key="10">
    <source>
        <dbReference type="ARBA" id="ARBA00022741"/>
    </source>
</evidence>
<evidence type="ECO:0000256" key="5">
    <source>
        <dbReference type="ARBA" id="ARBA00018753"/>
    </source>
</evidence>
<keyword evidence="7" id="KW-0820">tRNA-binding</keyword>
<dbReference type="EC" id="6.1.1.10" evidence="4"/>
<dbReference type="GO" id="GO:0005524">
    <property type="term" value="F:ATP binding"/>
    <property type="evidence" value="ECO:0007669"/>
    <property type="project" value="UniProtKB-KW"/>
</dbReference>
<dbReference type="InterPro" id="IPR033911">
    <property type="entry name" value="MetRS_core"/>
</dbReference>
<dbReference type="FunFam" id="2.40.50.140:FF:000042">
    <property type="entry name" value="Methionine--tRNA ligase"/>
    <property type="match status" value="1"/>
</dbReference>
<evidence type="ECO:0000256" key="12">
    <source>
        <dbReference type="ARBA" id="ARBA00022840"/>
    </source>
</evidence>
<feature type="region of interest" description="Disordered" evidence="19">
    <location>
        <begin position="565"/>
        <end position="585"/>
    </location>
</feature>
<keyword evidence="12 18" id="KW-0067">ATP-binding</keyword>
<dbReference type="CDD" id="cd02800">
    <property type="entry name" value="tRNA_bind_EcMetRS_like"/>
    <property type="match status" value="1"/>
</dbReference>
<keyword evidence="6" id="KW-0963">Cytoplasm</keyword>
<dbReference type="PRINTS" id="PR01041">
    <property type="entry name" value="TRNASYNTHMET"/>
</dbReference>
<evidence type="ECO:0000256" key="16">
    <source>
        <dbReference type="ARBA" id="ARBA00030904"/>
    </source>
</evidence>
<dbReference type="Gene3D" id="2.40.50.140">
    <property type="entry name" value="Nucleic acid-binding proteins"/>
    <property type="match status" value="1"/>
</dbReference>
<dbReference type="SUPFAM" id="SSF52374">
    <property type="entry name" value="Nucleotidylyl transferase"/>
    <property type="match status" value="1"/>
</dbReference>
<evidence type="ECO:0000259" key="20">
    <source>
        <dbReference type="PROSITE" id="PS50886"/>
    </source>
</evidence>
<evidence type="ECO:0000313" key="21">
    <source>
        <dbReference type="EMBL" id="UJG40139.1"/>
    </source>
</evidence>
<dbReference type="GO" id="GO:0000049">
    <property type="term" value="F:tRNA binding"/>
    <property type="evidence" value="ECO:0007669"/>
    <property type="project" value="UniProtKB-KW"/>
</dbReference>
<dbReference type="NCBIfam" id="TIGR00399">
    <property type="entry name" value="metG_C_term"/>
    <property type="match status" value="1"/>
</dbReference>
<dbReference type="Gene3D" id="3.40.50.620">
    <property type="entry name" value="HUPs"/>
    <property type="match status" value="1"/>
</dbReference>
<keyword evidence="15 18" id="KW-0030">Aminoacyl-tRNA synthetase</keyword>
<dbReference type="GO" id="GO:0004825">
    <property type="term" value="F:methionine-tRNA ligase activity"/>
    <property type="evidence" value="ECO:0007669"/>
    <property type="project" value="UniProtKB-EC"/>
</dbReference>
<evidence type="ECO:0000256" key="15">
    <source>
        <dbReference type="ARBA" id="ARBA00023146"/>
    </source>
</evidence>
<dbReference type="Gene3D" id="2.20.28.20">
    <property type="entry name" value="Methionyl-tRNA synthetase, Zn-domain"/>
    <property type="match status" value="1"/>
</dbReference>
<reference evidence="21" key="1">
    <citation type="journal article" date="2022" name="Nat. Microbiol.">
        <title>Unique mobile elements and scalable gene flow at the prokaryote-eukaryote boundary revealed by circularized Asgard archaea genomes.</title>
        <authorList>
            <person name="Wu F."/>
            <person name="Speth D.R."/>
            <person name="Philosof A."/>
            <person name="Cremiere A."/>
            <person name="Narayanan A."/>
            <person name="Barco R.A."/>
            <person name="Connon S.A."/>
            <person name="Amend J.P."/>
            <person name="Antoshechkin I.A."/>
            <person name="Orphan V.J."/>
        </authorList>
    </citation>
    <scope>NUCLEOTIDE SEQUENCE</scope>
    <source>
        <strain evidence="21">PM71</strain>
    </source>
</reference>
<evidence type="ECO:0000256" key="8">
    <source>
        <dbReference type="ARBA" id="ARBA00022598"/>
    </source>
</evidence>
<dbReference type="Pfam" id="PF19303">
    <property type="entry name" value="Anticodon_3"/>
    <property type="match status" value="1"/>
</dbReference>
<dbReference type="GO" id="GO:0046872">
    <property type="term" value="F:metal ion binding"/>
    <property type="evidence" value="ECO:0007669"/>
    <property type="project" value="UniProtKB-KW"/>
</dbReference>
<evidence type="ECO:0000256" key="18">
    <source>
        <dbReference type="RuleBase" id="RU363039"/>
    </source>
</evidence>
<evidence type="ECO:0000256" key="9">
    <source>
        <dbReference type="ARBA" id="ARBA00022723"/>
    </source>
</evidence>
<dbReference type="InterPro" id="IPR009080">
    <property type="entry name" value="tRNAsynth_Ia_anticodon-bd"/>
</dbReference>
<protein>
    <recommendedName>
        <fullName evidence="5">Methionine--tRNA ligase</fullName>
        <ecNumber evidence="4">6.1.1.10</ecNumber>
    </recommendedName>
    <alternativeName>
        <fullName evidence="16">Methionyl-tRNA synthetase</fullName>
    </alternativeName>
</protein>
<dbReference type="PANTHER" id="PTHR45765">
    <property type="entry name" value="METHIONINE--TRNA LIGASE"/>
    <property type="match status" value="1"/>
</dbReference>
<comment type="similarity">
    <text evidence="18">Belongs to the class-I aminoacyl-tRNA synthetase family.</text>
</comment>
<evidence type="ECO:0000256" key="4">
    <source>
        <dbReference type="ARBA" id="ARBA00012838"/>
    </source>
</evidence>
<dbReference type="InterPro" id="IPR002547">
    <property type="entry name" value="tRNA-bd_dom"/>
</dbReference>
<dbReference type="InterPro" id="IPR014758">
    <property type="entry name" value="Met-tRNA_synth"/>
</dbReference>
<feature type="domain" description="TRNA-binding" evidence="20">
    <location>
        <begin position="596"/>
        <end position="696"/>
    </location>
</feature>
<evidence type="ECO:0000256" key="17">
    <source>
        <dbReference type="ARBA" id="ARBA00047364"/>
    </source>
</evidence>
<dbReference type="EMBL" id="CP084166">
    <property type="protein sequence ID" value="UJG40139.1"/>
    <property type="molecule type" value="Genomic_DNA"/>
</dbReference>
<dbReference type="SUPFAM" id="SSF47323">
    <property type="entry name" value="Anticodon-binding domain of a subclass of class I aminoacyl-tRNA synthetases"/>
    <property type="match status" value="1"/>
</dbReference>
<dbReference type="SUPFAM" id="SSF50249">
    <property type="entry name" value="Nucleic acid-binding proteins"/>
    <property type="match status" value="1"/>
</dbReference>
<dbReference type="InterPro" id="IPR004495">
    <property type="entry name" value="Met-tRNA-synth_bsu_C"/>
</dbReference>
<gene>
    <name evidence="21" type="primary">metG</name>
    <name evidence="21" type="ORF">K9W45_09870</name>
</gene>
<keyword evidence="8 18" id="KW-0436">Ligase</keyword>
<dbReference type="CDD" id="cd00814">
    <property type="entry name" value="MetRS_core"/>
    <property type="match status" value="1"/>
</dbReference>
<accession>A0A9Y1FKV0</accession>
<dbReference type="Gene3D" id="1.10.730.10">
    <property type="entry name" value="Isoleucyl-tRNA Synthetase, Domain 1"/>
    <property type="match status" value="1"/>
</dbReference>
<sequence length="696" mass="79954">MNKRNKEKYVVTCAWPYVNTIPHLGTFLHLLSGDIITRYLKIKGDEAIYVSGSDTHGTPVIVAAEKEGIPPKDLAFKYHNIILRLLKEWNIDFTNYTHTHNEVHIEFVQEFYKKVHENGYFTLQESKQFFCDHCNRFLPDRFVEGTCPHCHHQGARGDQCVNPECGKILKPIELINPYCATCKNPPVLKKTEHWYFDLPKFEKQLKDFIVSTPHIPANAKPKMLDMINEGLVARPFTRDLKWGIPAGPIFGEKFKDKVLYVWTEAVLGYLSAVKEWAIKENKPELFEYFWKDKNTKTVFCIGKDNNIFHIILFPALLMAVNDGYPLPYAVSTTQFIMFREKAFSKSQGIGLWADEATAILPAPYWRYYLIYTRPELKDSNFEWSEFTKIVNSNLNDTIGNFIHRTISFITRSFDGKIPVRCKLTPDEKKLLHDVEESTQDYIKAMDNFKLKDAATIVSDIARKGNQYLSSAQPWHTIKENKEAAGTTLNICAKITEILAILLWPIIPEVSEKVWKALGFQEGILEKGILSIDIKNTLEGQKIQAIKPLFHKIKEDELIKSLNDFRKSKQKQSKQKEEKKMVESKQEESGNKIDYKTFQKVELKVATIIEAESIENSKKLIKLQVDLGTEKRQIIAGIKQYYKPEELVGRQIIVVTNLKPAKLMGHESNGMLLAADIDGEPILLKPDKDVPNGTPIR</sequence>
<comment type="subunit">
    <text evidence="3">Homodimer.</text>
</comment>
<comment type="catalytic activity">
    <reaction evidence="17">
        <text>tRNA(Met) + L-methionine + ATP = L-methionyl-tRNA(Met) + AMP + diphosphate</text>
        <dbReference type="Rhea" id="RHEA:13481"/>
        <dbReference type="Rhea" id="RHEA-COMP:9667"/>
        <dbReference type="Rhea" id="RHEA-COMP:9698"/>
        <dbReference type="ChEBI" id="CHEBI:30616"/>
        <dbReference type="ChEBI" id="CHEBI:33019"/>
        <dbReference type="ChEBI" id="CHEBI:57844"/>
        <dbReference type="ChEBI" id="CHEBI:78442"/>
        <dbReference type="ChEBI" id="CHEBI:78530"/>
        <dbReference type="ChEBI" id="CHEBI:456215"/>
        <dbReference type="EC" id="6.1.1.10"/>
    </reaction>
</comment>
<name>A0A9Y1FKV0_9ARCH</name>
<dbReference type="FunFam" id="2.20.28.20:FF:000001">
    <property type="entry name" value="Methionine--tRNA ligase"/>
    <property type="match status" value="1"/>
</dbReference>
<dbReference type="NCBIfam" id="TIGR00398">
    <property type="entry name" value="metG"/>
    <property type="match status" value="1"/>
</dbReference>
<keyword evidence="11" id="KW-0862">Zinc</keyword>
<dbReference type="InterPro" id="IPR023458">
    <property type="entry name" value="Met-tRNA_ligase_1"/>
</dbReference>
<dbReference type="Proteomes" id="UP001201020">
    <property type="component" value="Chromosome"/>
</dbReference>